<dbReference type="EMBL" id="AP017928">
    <property type="protein sequence ID" value="BBA35167.1"/>
    <property type="molecule type" value="Genomic_DNA"/>
</dbReference>
<dbReference type="PANTHER" id="PTHR43476:SF5">
    <property type="entry name" value="FAD-DEPENDENT MONOOXYGENASE"/>
    <property type="match status" value="1"/>
</dbReference>
<feature type="domain" description="FAD-binding" evidence="2">
    <location>
        <begin position="10"/>
        <end position="263"/>
    </location>
</feature>
<protein>
    <submittedName>
        <fullName evidence="3">FAD-dependent oxidoreductase</fullName>
    </submittedName>
</protein>
<dbReference type="SUPFAM" id="SSF51905">
    <property type="entry name" value="FAD/NAD(P)-binding domain"/>
    <property type="match status" value="1"/>
</dbReference>
<dbReference type="Proteomes" id="UP000266313">
    <property type="component" value="Chromosome"/>
</dbReference>
<dbReference type="SUPFAM" id="SSF54373">
    <property type="entry name" value="FAD-linked reductases, C-terminal domain"/>
    <property type="match status" value="1"/>
</dbReference>
<evidence type="ECO:0000313" key="3">
    <source>
        <dbReference type="EMBL" id="BBA35167.1"/>
    </source>
</evidence>
<dbReference type="GO" id="GO:0071949">
    <property type="term" value="F:FAD binding"/>
    <property type="evidence" value="ECO:0007669"/>
    <property type="project" value="InterPro"/>
</dbReference>
<sequence length="323" mass="36972">MSQVDFLLEYTQLSGGAMHYIYPQQELIKDLIQNFEQAHGTIRFNTEATFVINENGAEVEYYDKKQKNSKRMACDFIAGCDGFHGISRRSVPSTHARIFERYYDSSWLAILAEAPPSANHIIYALHPNGFAGHMLRSDKVSRYYLQVKNTDDVNNWPDERVWTELELRLGKEGWRLIQGEILEKQIIPMRNFVIEPMQYQRLFLAGDSAHIITPAGGKGMNLAIQDSLVLGELFVGHYRGDFSADLNAYSSIRLPDIWHAQEFSSSFLDILSRSNDAFETDLFTRKLNESRLLQLRDNPLVATDFSKKYAGAMADPHHYAYGN</sequence>
<dbReference type="InterPro" id="IPR050631">
    <property type="entry name" value="PheA/TfdB_FAD_monoxygenase"/>
</dbReference>
<dbReference type="GO" id="GO:0016491">
    <property type="term" value="F:oxidoreductase activity"/>
    <property type="evidence" value="ECO:0007669"/>
    <property type="project" value="UniProtKB-KW"/>
</dbReference>
<dbReference type="PRINTS" id="PR00420">
    <property type="entry name" value="RNGMNOXGNASE"/>
</dbReference>
<keyword evidence="4" id="KW-1185">Reference proteome</keyword>
<dbReference type="Pfam" id="PF01494">
    <property type="entry name" value="FAD_binding_3"/>
    <property type="match status" value="1"/>
</dbReference>
<dbReference type="Gene3D" id="3.30.9.10">
    <property type="entry name" value="D-Amino Acid Oxidase, subunit A, domain 2"/>
    <property type="match status" value="1"/>
</dbReference>
<evidence type="ECO:0000256" key="1">
    <source>
        <dbReference type="ARBA" id="ARBA00023002"/>
    </source>
</evidence>
<name>A0A250KU71_9GAMM</name>
<gene>
    <name evidence="3" type="ORF">sS8_3224</name>
</gene>
<dbReference type="KEGG" id="mmai:sS8_3224"/>
<dbReference type="InterPro" id="IPR002938">
    <property type="entry name" value="FAD-bd"/>
</dbReference>
<accession>A0A250KU71</accession>
<evidence type="ECO:0000313" key="4">
    <source>
        <dbReference type="Proteomes" id="UP000266313"/>
    </source>
</evidence>
<keyword evidence="1" id="KW-0560">Oxidoreductase</keyword>
<dbReference type="InterPro" id="IPR036188">
    <property type="entry name" value="FAD/NAD-bd_sf"/>
</dbReference>
<dbReference type="PANTHER" id="PTHR43476">
    <property type="entry name" value="3-(3-HYDROXY-PHENYL)PROPIONATE/3-HYDROXYCINNAMIC ACID HYDROXYLASE"/>
    <property type="match status" value="1"/>
</dbReference>
<evidence type="ECO:0000259" key="2">
    <source>
        <dbReference type="Pfam" id="PF01494"/>
    </source>
</evidence>
<reference evidence="3 4" key="1">
    <citation type="submission" date="2016-12" db="EMBL/GenBank/DDBJ databases">
        <title>Genome sequencing of Methylocaldum marinum.</title>
        <authorList>
            <person name="Takeuchi M."/>
            <person name="Kamagata Y."/>
            <person name="Hiraoka S."/>
            <person name="Oshima K."/>
            <person name="Hattori M."/>
            <person name="Iwasaki W."/>
        </authorList>
    </citation>
    <scope>NUCLEOTIDE SEQUENCE [LARGE SCALE GENOMIC DNA]</scope>
    <source>
        <strain evidence="3 4">S8</strain>
    </source>
</reference>
<dbReference type="AlphaFoldDB" id="A0A250KU71"/>
<proteinExistence type="predicted"/>
<organism evidence="3 4">
    <name type="scientific">Methylocaldum marinum</name>
    <dbReference type="NCBI Taxonomy" id="1432792"/>
    <lineage>
        <taxon>Bacteria</taxon>
        <taxon>Pseudomonadati</taxon>
        <taxon>Pseudomonadota</taxon>
        <taxon>Gammaproteobacteria</taxon>
        <taxon>Methylococcales</taxon>
        <taxon>Methylococcaceae</taxon>
        <taxon>Methylocaldum</taxon>
    </lineage>
</organism>